<evidence type="ECO:0000313" key="2">
    <source>
        <dbReference type="EMBL" id="KAB2350168.1"/>
    </source>
</evidence>
<comment type="caution">
    <text evidence="2">The sequence shown here is derived from an EMBL/GenBank/DDBJ whole genome shotgun (WGS) entry which is preliminary data.</text>
</comment>
<evidence type="ECO:0000256" key="1">
    <source>
        <dbReference type="SAM" id="SignalP"/>
    </source>
</evidence>
<evidence type="ECO:0000313" key="3">
    <source>
        <dbReference type="Proteomes" id="UP000468735"/>
    </source>
</evidence>
<feature type="chain" id="PRO_5026101892" evidence="1">
    <location>
        <begin position="36"/>
        <end position="340"/>
    </location>
</feature>
<keyword evidence="1" id="KW-0732">Signal</keyword>
<organism evidence="2 3">
    <name type="scientific">Actinomadura rudentiformis</name>
    <dbReference type="NCBI Taxonomy" id="359158"/>
    <lineage>
        <taxon>Bacteria</taxon>
        <taxon>Bacillati</taxon>
        <taxon>Actinomycetota</taxon>
        <taxon>Actinomycetes</taxon>
        <taxon>Streptosporangiales</taxon>
        <taxon>Thermomonosporaceae</taxon>
        <taxon>Actinomadura</taxon>
    </lineage>
</organism>
<reference evidence="2 3" key="1">
    <citation type="submission" date="2019-09" db="EMBL/GenBank/DDBJ databases">
        <title>Actinomadura physcomitrii sp. nov., a novel actinomycete isolated from moss [Physcomitrium sphaericum (Ludw) Fuernr].</title>
        <authorList>
            <person name="Zhuang X."/>
            <person name="Liu C."/>
        </authorList>
    </citation>
    <scope>NUCLEOTIDE SEQUENCE [LARGE SCALE GENOMIC DNA]</scope>
    <source>
        <strain evidence="2 3">HMC1</strain>
    </source>
</reference>
<dbReference type="AlphaFoldDB" id="A0A6H9YR62"/>
<dbReference type="Proteomes" id="UP000468735">
    <property type="component" value="Unassembled WGS sequence"/>
</dbReference>
<feature type="signal peptide" evidence="1">
    <location>
        <begin position="1"/>
        <end position="35"/>
    </location>
</feature>
<gene>
    <name evidence="2" type="ORF">F8566_10260</name>
</gene>
<proteinExistence type="predicted"/>
<dbReference type="OrthoDB" id="3468737at2"/>
<protein>
    <submittedName>
        <fullName evidence="2">Uncharacterized protein</fullName>
    </submittedName>
</protein>
<sequence>MRSSLAASRAARRWSLAACAVTAAVPLIVAAPAHAGEPPTLASLSVSPSTITAGHEAIQTVTLNEPAPAGGTKVIVYPQGPYTDWTYFQATRHEVTVPEGRTSVGIPIRVQSDDTTTTSRLIAFAGNSRAETTVTVVPQNPSEQAVTSFTTQTQKGTNAVLQGSPVTGKVELKSPAPIGGLAVDIRTDPNPNLSDLQTPYYVVIPAGATSATFTMTPLNYDRPELNTVTADVGGAGQSVDITSVPKKFTVGAIAPVRQSGGHGVVGLGEWWHPFGAKIELTSDNAKVSVPPTVQIPADQIHAKFKIDVAAGAEPGTTANITAKWVLGPTAPVTTQITVGN</sequence>
<dbReference type="RefSeq" id="WP_151559830.1">
    <property type="nucleotide sequence ID" value="NZ_WBMT01000004.1"/>
</dbReference>
<name>A0A6H9YR62_9ACTN</name>
<keyword evidence="3" id="KW-1185">Reference proteome</keyword>
<dbReference type="EMBL" id="WBMT01000004">
    <property type="protein sequence ID" value="KAB2350168.1"/>
    <property type="molecule type" value="Genomic_DNA"/>
</dbReference>
<accession>A0A6H9YR62</accession>